<gene>
    <name evidence="1" type="ORF">LCGC14_1783360</name>
</gene>
<accession>A0A0F9J9M0</accession>
<proteinExistence type="predicted"/>
<name>A0A0F9J9M0_9ZZZZ</name>
<evidence type="ECO:0000313" key="1">
    <source>
        <dbReference type="EMBL" id="KKM02546.1"/>
    </source>
</evidence>
<sequence>MAAFTSTAYCSWCGRNCSCSSGVFTISVGHSRSSREIREAAEQRKLKEELRRWAFRQHSLEMSRDYSPVPAPRPMVHSGIPSTAFHWMGHRKRAYKMRASKPGWDRGR</sequence>
<protein>
    <submittedName>
        <fullName evidence="1">Uncharacterized protein</fullName>
    </submittedName>
</protein>
<dbReference type="EMBL" id="LAZR01016900">
    <property type="protein sequence ID" value="KKM02546.1"/>
    <property type="molecule type" value="Genomic_DNA"/>
</dbReference>
<dbReference type="AlphaFoldDB" id="A0A0F9J9M0"/>
<comment type="caution">
    <text evidence="1">The sequence shown here is derived from an EMBL/GenBank/DDBJ whole genome shotgun (WGS) entry which is preliminary data.</text>
</comment>
<organism evidence="1">
    <name type="scientific">marine sediment metagenome</name>
    <dbReference type="NCBI Taxonomy" id="412755"/>
    <lineage>
        <taxon>unclassified sequences</taxon>
        <taxon>metagenomes</taxon>
        <taxon>ecological metagenomes</taxon>
    </lineage>
</organism>
<reference evidence="1" key="1">
    <citation type="journal article" date="2015" name="Nature">
        <title>Complex archaea that bridge the gap between prokaryotes and eukaryotes.</title>
        <authorList>
            <person name="Spang A."/>
            <person name="Saw J.H."/>
            <person name="Jorgensen S.L."/>
            <person name="Zaremba-Niedzwiedzka K."/>
            <person name="Martijn J."/>
            <person name="Lind A.E."/>
            <person name="van Eijk R."/>
            <person name="Schleper C."/>
            <person name="Guy L."/>
            <person name="Ettema T.J."/>
        </authorList>
    </citation>
    <scope>NUCLEOTIDE SEQUENCE</scope>
</reference>